<evidence type="ECO:0000313" key="3">
    <source>
        <dbReference type="EMBL" id="PIQ85267.1"/>
    </source>
</evidence>
<accession>A0A2H0LLL1</accession>
<dbReference type="EMBL" id="PCVY01000072">
    <property type="protein sequence ID" value="PIQ85267.1"/>
    <property type="molecule type" value="Genomic_DNA"/>
</dbReference>
<dbReference type="Pfam" id="PF22725">
    <property type="entry name" value="GFO_IDH_MocA_C3"/>
    <property type="match status" value="1"/>
</dbReference>
<name>A0A2H0LLL1_9BACT</name>
<dbReference type="PANTHER" id="PTHR43249:SF1">
    <property type="entry name" value="D-GLUCOSIDE 3-DEHYDROGENASE"/>
    <property type="match status" value="1"/>
</dbReference>
<feature type="domain" description="Gfo/Idh/MocA-like oxidoreductase N-terminal" evidence="1">
    <location>
        <begin position="10"/>
        <end position="97"/>
    </location>
</feature>
<dbReference type="Pfam" id="PF01408">
    <property type="entry name" value="GFO_IDH_MocA"/>
    <property type="match status" value="1"/>
</dbReference>
<protein>
    <recommendedName>
        <fullName evidence="5">Oxidoreductase</fullName>
    </recommendedName>
</protein>
<dbReference type="Gene3D" id="3.40.50.720">
    <property type="entry name" value="NAD(P)-binding Rossmann-like Domain"/>
    <property type="match status" value="1"/>
</dbReference>
<evidence type="ECO:0000313" key="4">
    <source>
        <dbReference type="Proteomes" id="UP000230859"/>
    </source>
</evidence>
<dbReference type="InterPro" id="IPR036291">
    <property type="entry name" value="NAD(P)-bd_dom_sf"/>
</dbReference>
<reference evidence="3 4" key="1">
    <citation type="submission" date="2017-09" db="EMBL/GenBank/DDBJ databases">
        <title>Depth-based differentiation of microbial function through sediment-hosted aquifers and enrichment of novel symbionts in the deep terrestrial subsurface.</title>
        <authorList>
            <person name="Probst A.J."/>
            <person name="Ladd B."/>
            <person name="Jarett J.K."/>
            <person name="Geller-Mcgrath D.E."/>
            <person name="Sieber C.M."/>
            <person name="Emerson J.B."/>
            <person name="Anantharaman K."/>
            <person name="Thomas B.C."/>
            <person name="Malmstrom R."/>
            <person name="Stieglmeier M."/>
            <person name="Klingl A."/>
            <person name="Woyke T."/>
            <person name="Ryan C.M."/>
            <person name="Banfield J.F."/>
        </authorList>
    </citation>
    <scope>NUCLEOTIDE SEQUENCE [LARGE SCALE GENOMIC DNA]</scope>
    <source>
        <strain evidence="3">CG11_big_fil_rev_8_21_14_0_20_45_26</strain>
    </source>
</reference>
<comment type="caution">
    <text evidence="3">The sequence shown here is derived from an EMBL/GenBank/DDBJ whole genome shotgun (WGS) entry which is preliminary data.</text>
</comment>
<dbReference type="AlphaFoldDB" id="A0A2H0LLL1"/>
<evidence type="ECO:0000259" key="2">
    <source>
        <dbReference type="Pfam" id="PF22725"/>
    </source>
</evidence>
<proteinExistence type="predicted"/>
<feature type="domain" description="GFO/IDH/MocA-like oxidoreductase" evidence="2">
    <location>
        <begin position="113"/>
        <end position="232"/>
    </location>
</feature>
<organism evidence="3 4">
    <name type="scientific">Candidatus Abzuiibacterium crystallinum</name>
    <dbReference type="NCBI Taxonomy" id="1974748"/>
    <lineage>
        <taxon>Bacteria</taxon>
        <taxon>Pseudomonadati</taxon>
        <taxon>Candidatus Omnitrophota</taxon>
        <taxon>Candidatus Abzuiibacterium</taxon>
    </lineage>
</organism>
<dbReference type="GO" id="GO:0000166">
    <property type="term" value="F:nucleotide binding"/>
    <property type="evidence" value="ECO:0007669"/>
    <property type="project" value="InterPro"/>
</dbReference>
<dbReference type="Proteomes" id="UP000230859">
    <property type="component" value="Unassembled WGS sequence"/>
</dbReference>
<dbReference type="InterPro" id="IPR055170">
    <property type="entry name" value="GFO_IDH_MocA-like_dom"/>
</dbReference>
<sequence>MGEIRRGVIEQNPRLELAGICETRPEIRKNIIGAQVFEDYEQALGENVDIVFVCTPNNISPDICIKSLNLGKHVFCEKPPGRSVDDIKEIMRAENPSTKLMFGFNHRFHPGILRAKLIATDKRLGNILGLRGIYGKSGGANFKHSWRNKRQISGGGILLDQGIHMMDIFRFFCGDFDEVKCFADNRFWKFDVEDNAFVILKNSSGQMASLHSSSTLWKHTFRLDIILEKGYIVCEGLLSKSGSYGREKLVIARREFEDESNTAGNPMEEIAYFDRDTSWELEVEEFVKCIDQNIVVTKSSSRDALRVMELIEQAYQDAGIRASEVCPK</sequence>
<evidence type="ECO:0008006" key="5">
    <source>
        <dbReference type="Google" id="ProtNLM"/>
    </source>
</evidence>
<dbReference type="InterPro" id="IPR000683">
    <property type="entry name" value="Gfo/Idh/MocA-like_OxRdtase_N"/>
</dbReference>
<dbReference type="SUPFAM" id="SSF55347">
    <property type="entry name" value="Glyceraldehyde-3-phosphate dehydrogenase-like, C-terminal domain"/>
    <property type="match status" value="1"/>
</dbReference>
<evidence type="ECO:0000259" key="1">
    <source>
        <dbReference type="Pfam" id="PF01408"/>
    </source>
</evidence>
<dbReference type="PANTHER" id="PTHR43249">
    <property type="entry name" value="UDP-N-ACETYL-2-AMINO-2-DEOXY-D-GLUCURONATE OXIDASE"/>
    <property type="match status" value="1"/>
</dbReference>
<dbReference type="InterPro" id="IPR052515">
    <property type="entry name" value="Gfo/Idh/MocA_Oxidoreductase"/>
</dbReference>
<dbReference type="Gene3D" id="3.30.360.10">
    <property type="entry name" value="Dihydrodipicolinate Reductase, domain 2"/>
    <property type="match status" value="1"/>
</dbReference>
<dbReference type="SUPFAM" id="SSF51735">
    <property type="entry name" value="NAD(P)-binding Rossmann-fold domains"/>
    <property type="match status" value="1"/>
</dbReference>
<gene>
    <name evidence="3" type="ORF">COV74_09765</name>
</gene>